<evidence type="ECO:0000313" key="2">
    <source>
        <dbReference type="Proteomes" id="UP000026915"/>
    </source>
</evidence>
<reference evidence="1 2" key="1">
    <citation type="journal article" date="2013" name="Genome Biol.">
        <title>The genome sequence of the most widely cultivated cacao type and its use to identify candidate genes regulating pod color.</title>
        <authorList>
            <person name="Motamayor J.C."/>
            <person name="Mockaitis K."/>
            <person name="Schmutz J."/>
            <person name="Haiminen N."/>
            <person name="Iii D.L."/>
            <person name="Cornejo O."/>
            <person name="Findley S.D."/>
            <person name="Zheng P."/>
            <person name="Utro F."/>
            <person name="Royaert S."/>
            <person name="Saski C."/>
            <person name="Jenkins J."/>
            <person name="Podicheti R."/>
            <person name="Zhao M."/>
            <person name="Scheffler B.E."/>
            <person name="Stack J.C."/>
            <person name="Feltus F.A."/>
            <person name="Mustiga G.M."/>
            <person name="Amores F."/>
            <person name="Phillips W."/>
            <person name="Marelli J.P."/>
            <person name="May G.D."/>
            <person name="Shapiro H."/>
            <person name="Ma J."/>
            <person name="Bustamante C.D."/>
            <person name="Schnell R.J."/>
            <person name="Main D."/>
            <person name="Gilbert D."/>
            <person name="Parida L."/>
            <person name="Kuhn D.N."/>
        </authorList>
    </citation>
    <scope>NUCLEOTIDE SEQUENCE [LARGE SCALE GENOMIC DNA]</scope>
    <source>
        <strain evidence="2">cv. Matina 1-6</strain>
    </source>
</reference>
<dbReference type="Gramene" id="EOY10033">
    <property type="protein sequence ID" value="EOY10033"/>
    <property type="gene ID" value="TCM_025409"/>
</dbReference>
<dbReference type="PANTHER" id="PTHR11017">
    <property type="entry name" value="LEUCINE-RICH REPEAT-CONTAINING PROTEIN"/>
    <property type="match status" value="1"/>
</dbReference>
<dbReference type="EMBL" id="CM001883">
    <property type="protein sequence ID" value="EOY10033.1"/>
    <property type="molecule type" value="Genomic_DNA"/>
</dbReference>
<dbReference type="InterPro" id="IPR044974">
    <property type="entry name" value="Disease_R_plants"/>
</dbReference>
<dbReference type="OMA" id="HNSKECI"/>
<dbReference type="PANTHER" id="PTHR11017:SF305">
    <property type="entry name" value="TMV RESISTANCE PROTEIN N-LIKE"/>
    <property type="match status" value="1"/>
</dbReference>
<organism evidence="1 2">
    <name type="scientific">Theobroma cacao</name>
    <name type="common">Cacao</name>
    <name type="synonym">Cocoa</name>
    <dbReference type="NCBI Taxonomy" id="3641"/>
    <lineage>
        <taxon>Eukaryota</taxon>
        <taxon>Viridiplantae</taxon>
        <taxon>Streptophyta</taxon>
        <taxon>Embryophyta</taxon>
        <taxon>Tracheophyta</taxon>
        <taxon>Spermatophyta</taxon>
        <taxon>Magnoliopsida</taxon>
        <taxon>eudicotyledons</taxon>
        <taxon>Gunneridae</taxon>
        <taxon>Pentapetalae</taxon>
        <taxon>rosids</taxon>
        <taxon>malvids</taxon>
        <taxon>Malvales</taxon>
        <taxon>Malvaceae</taxon>
        <taxon>Byttnerioideae</taxon>
        <taxon>Theobroma</taxon>
    </lineage>
</organism>
<dbReference type="Proteomes" id="UP000026915">
    <property type="component" value="Chromosome 5"/>
</dbReference>
<dbReference type="GO" id="GO:0006952">
    <property type="term" value="P:defense response"/>
    <property type="evidence" value="ECO:0007669"/>
    <property type="project" value="InterPro"/>
</dbReference>
<name>A0A061EZD9_THECC</name>
<keyword evidence="2" id="KW-1185">Reference proteome</keyword>
<accession>A0A061EZD9</accession>
<gene>
    <name evidence="1" type="ORF">TCM_025409</name>
</gene>
<dbReference type="InParanoid" id="A0A061EZD9"/>
<protein>
    <submittedName>
        <fullName evidence="1">TMV resistance protein N</fullName>
    </submittedName>
</protein>
<proteinExistence type="predicted"/>
<dbReference type="AlphaFoldDB" id="A0A061EZD9"/>
<dbReference type="HOGENOM" id="CLU_901422_0_0_1"/>
<evidence type="ECO:0000313" key="1">
    <source>
        <dbReference type="EMBL" id="EOY10033.1"/>
    </source>
</evidence>
<sequence length="309" mass="36000">MCLTIDLQRLLEEKYGKTVANHSKNPFFMSNELDIETKAFAKMQRLTLLQPDYIKVKGDYKNIPKGLIWLCWHGFPKEYLSTDLDISRLVVLEMRNNSLKHVWHNSKECIIFGCEKLTEVEDVIKLEPIENFEVEQIESLFDMNSIRSIELHIYNYITDTNKVTTPQVFYNSSITSCFVFGSEVPILFEYRSKGSQIYFSLSQNPSEKVSWLNLCIVYSLASQEIFEFLPSVHIVNETKQLTWFYFSSFIGIPKSNSNIILWLIHWPVKDYQMENGDLVSCKLLSSGLDIKEFGVTYVSEKKVIREDDS</sequence>